<evidence type="ECO:0000259" key="6">
    <source>
        <dbReference type="Pfam" id="PF01509"/>
    </source>
</evidence>
<dbReference type="EC" id="5.4.99.25" evidence="5"/>
<dbReference type="Gene3D" id="3.30.2350.10">
    <property type="entry name" value="Pseudouridine synthase"/>
    <property type="match status" value="1"/>
</dbReference>
<comment type="function">
    <text evidence="5">Responsible for synthesis of pseudouridine from uracil-55 in the psi GC loop of transfer RNAs.</text>
</comment>
<comment type="catalytic activity">
    <reaction evidence="1 5">
        <text>uridine(55) in tRNA = pseudouridine(55) in tRNA</text>
        <dbReference type="Rhea" id="RHEA:42532"/>
        <dbReference type="Rhea" id="RHEA-COMP:10101"/>
        <dbReference type="Rhea" id="RHEA-COMP:10102"/>
        <dbReference type="ChEBI" id="CHEBI:65314"/>
        <dbReference type="ChEBI" id="CHEBI:65315"/>
        <dbReference type="EC" id="5.4.99.25"/>
    </reaction>
</comment>
<evidence type="ECO:0000256" key="4">
    <source>
        <dbReference type="ARBA" id="ARBA00023235"/>
    </source>
</evidence>
<dbReference type="Pfam" id="PF01509">
    <property type="entry name" value="TruB_N"/>
    <property type="match status" value="1"/>
</dbReference>
<proteinExistence type="inferred from homology"/>
<dbReference type="SUPFAM" id="SSF55120">
    <property type="entry name" value="Pseudouridine synthase"/>
    <property type="match status" value="1"/>
</dbReference>
<dbReference type="GO" id="GO:0031119">
    <property type="term" value="P:tRNA pseudouridine synthesis"/>
    <property type="evidence" value="ECO:0007669"/>
    <property type="project" value="UniProtKB-UniRule"/>
</dbReference>
<dbReference type="EMBL" id="CP012542">
    <property type="protein sequence ID" value="QCD45483.1"/>
    <property type="molecule type" value="Genomic_DNA"/>
</dbReference>
<evidence type="ECO:0000256" key="1">
    <source>
        <dbReference type="ARBA" id="ARBA00000385"/>
    </source>
</evidence>
<reference evidence="7 8" key="1">
    <citation type="submission" date="2016-07" db="EMBL/GenBank/DDBJ databases">
        <title>Comparative genomics of the Campylobacter concisus group.</title>
        <authorList>
            <person name="Miller W.G."/>
            <person name="Yee E."/>
            <person name="Chapman M.H."/>
            <person name="Huynh S."/>
            <person name="Bono J.L."/>
            <person name="On S.L.W."/>
            <person name="StLeger J."/>
            <person name="Foster G."/>
            <person name="Parker C.T."/>
        </authorList>
    </citation>
    <scope>NUCLEOTIDE SEQUENCE [LARGE SCALE GENOMIC DNA]</scope>
    <source>
        <strain evidence="7 8">CCUG 21559</strain>
    </source>
</reference>
<dbReference type="HAMAP" id="MF_01080">
    <property type="entry name" value="TruB_bact"/>
    <property type="match status" value="1"/>
</dbReference>
<evidence type="ECO:0000313" key="8">
    <source>
        <dbReference type="Proteomes" id="UP000503264"/>
    </source>
</evidence>
<evidence type="ECO:0000256" key="2">
    <source>
        <dbReference type="ARBA" id="ARBA00005642"/>
    </source>
</evidence>
<organism evidence="7 8">
    <name type="scientific">Campylobacter mucosalis CCUG 21559</name>
    <dbReference type="NCBI Taxonomy" id="1032067"/>
    <lineage>
        <taxon>Bacteria</taxon>
        <taxon>Pseudomonadati</taxon>
        <taxon>Campylobacterota</taxon>
        <taxon>Epsilonproteobacteria</taxon>
        <taxon>Campylobacterales</taxon>
        <taxon>Campylobacteraceae</taxon>
        <taxon>Campylobacter</taxon>
    </lineage>
</organism>
<dbReference type="Proteomes" id="UP000503264">
    <property type="component" value="Chromosome"/>
</dbReference>
<dbReference type="InterPro" id="IPR020103">
    <property type="entry name" value="PsdUridine_synth_cat_dom_sf"/>
</dbReference>
<dbReference type="GO" id="GO:1990481">
    <property type="term" value="P:mRNA pseudouridine synthesis"/>
    <property type="evidence" value="ECO:0007669"/>
    <property type="project" value="TreeGrafter"/>
</dbReference>
<dbReference type="PANTHER" id="PTHR13767">
    <property type="entry name" value="TRNA-PSEUDOURIDINE SYNTHASE"/>
    <property type="match status" value="1"/>
</dbReference>
<dbReference type="GO" id="GO:0003723">
    <property type="term" value="F:RNA binding"/>
    <property type="evidence" value="ECO:0007669"/>
    <property type="project" value="InterPro"/>
</dbReference>
<comment type="similarity">
    <text evidence="2 5">Belongs to the pseudouridine synthase TruB family. Type 1 subfamily.</text>
</comment>
<evidence type="ECO:0000313" key="7">
    <source>
        <dbReference type="EMBL" id="QCD45483.1"/>
    </source>
</evidence>
<dbReference type="PANTHER" id="PTHR13767:SF2">
    <property type="entry name" value="PSEUDOURIDYLATE SYNTHASE TRUB1"/>
    <property type="match status" value="1"/>
</dbReference>
<dbReference type="AlphaFoldDB" id="A0A6G5QIE7"/>
<evidence type="ECO:0000256" key="5">
    <source>
        <dbReference type="HAMAP-Rule" id="MF_01080"/>
    </source>
</evidence>
<dbReference type="RefSeq" id="WP_034969327.1">
    <property type="nucleotide sequence ID" value="NZ_CP012542.1"/>
</dbReference>
<keyword evidence="8" id="KW-1185">Reference proteome</keyword>
<gene>
    <name evidence="5 7" type="primary">truB</name>
    <name evidence="7" type="ORF">CMUC_1734</name>
</gene>
<feature type="active site" description="Nucleophile" evidence="5">
    <location>
        <position position="38"/>
    </location>
</feature>
<accession>A0A6G5QIE7</accession>
<keyword evidence="3 5" id="KW-0819">tRNA processing</keyword>
<sequence>MNAIFVANKPIGLSSNQFLSRLKRKYGVKKAGYSGTLDPFASGSLIVAFGSYTRLFQFLKKSPKVYTATMWIGASSDSLDNKNITKVQKILPFAPSSLEIVRQSLLGEIDFIPPRYSAKNINGERAYNLAKRGVNFELKQQKMTVFDMKILHYSHPFLTFEISLSEGGYVRSYAEIFAKKLGFDATLTMLKRESEGKFRFENEKFLNPKDILEIEQNEYFGDVLDIIDGKKLTVLNFKKQEKGIYLLNYDKFISIIEIGDEIKYCLNKVDIC</sequence>
<evidence type="ECO:0000256" key="3">
    <source>
        <dbReference type="ARBA" id="ARBA00022694"/>
    </source>
</evidence>
<dbReference type="InterPro" id="IPR014780">
    <property type="entry name" value="tRNA_psdUridine_synth_TruB"/>
</dbReference>
<dbReference type="InterPro" id="IPR002501">
    <property type="entry name" value="PsdUridine_synth_N"/>
</dbReference>
<dbReference type="GO" id="GO:0160148">
    <property type="term" value="F:tRNA pseudouridine(55) synthase activity"/>
    <property type="evidence" value="ECO:0007669"/>
    <property type="project" value="UniProtKB-EC"/>
</dbReference>
<keyword evidence="4 5" id="KW-0413">Isomerase</keyword>
<feature type="domain" description="Pseudouridine synthase II N-terminal" evidence="6">
    <location>
        <begin position="23"/>
        <end position="170"/>
    </location>
</feature>
<dbReference type="NCBIfam" id="TIGR00431">
    <property type="entry name" value="TruB"/>
    <property type="match status" value="1"/>
</dbReference>
<name>A0A6G5QIE7_9BACT</name>
<protein>
    <recommendedName>
        <fullName evidence="5">tRNA pseudouridine synthase B</fullName>
        <ecNumber evidence="5">5.4.99.25</ecNumber>
    </recommendedName>
    <alternativeName>
        <fullName evidence="5">tRNA pseudouridine(55) synthase</fullName>
        <shortName evidence="5">Psi55 synthase</shortName>
    </alternativeName>
    <alternativeName>
        <fullName evidence="5">tRNA pseudouridylate synthase</fullName>
    </alternativeName>
    <alternativeName>
        <fullName evidence="5">tRNA-uridine isomerase</fullName>
    </alternativeName>
</protein>